<dbReference type="Pfam" id="PF00440">
    <property type="entry name" value="TetR_N"/>
    <property type="match status" value="1"/>
</dbReference>
<gene>
    <name evidence="4" type="ORF">DW099_13605</name>
</gene>
<dbReference type="InterPro" id="IPR009057">
    <property type="entry name" value="Homeodomain-like_sf"/>
</dbReference>
<evidence type="ECO:0000256" key="2">
    <source>
        <dbReference type="PROSITE-ProRule" id="PRU00335"/>
    </source>
</evidence>
<evidence type="ECO:0000313" key="4">
    <source>
        <dbReference type="EMBL" id="RHJ85879.1"/>
    </source>
</evidence>
<evidence type="ECO:0000313" key="5">
    <source>
        <dbReference type="Proteomes" id="UP000284841"/>
    </source>
</evidence>
<dbReference type="PROSITE" id="PS50977">
    <property type="entry name" value="HTH_TETR_2"/>
    <property type="match status" value="1"/>
</dbReference>
<accession>A0A415DYE3</accession>
<evidence type="ECO:0000256" key="1">
    <source>
        <dbReference type="ARBA" id="ARBA00023125"/>
    </source>
</evidence>
<dbReference type="PANTHER" id="PTHR43479">
    <property type="entry name" value="ACREF/ENVCD OPERON REPRESSOR-RELATED"/>
    <property type="match status" value="1"/>
</dbReference>
<proteinExistence type="predicted"/>
<dbReference type="InterPro" id="IPR050624">
    <property type="entry name" value="HTH-type_Tx_Regulator"/>
</dbReference>
<dbReference type="STRING" id="1776384.GCA_900086585_02037"/>
<feature type="domain" description="HTH tetR-type" evidence="3">
    <location>
        <begin position="13"/>
        <end position="73"/>
    </location>
</feature>
<reference evidence="4 5" key="1">
    <citation type="submission" date="2018-08" db="EMBL/GenBank/DDBJ databases">
        <title>A genome reference for cultivated species of the human gut microbiota.</title>
        <authorList>
            <person name="Zou Y."/>
            <person name="Xue W."/>
            <person name="Luo G."/>
        </authorList>
    </citation>
    <scope>NUCLEOTIDE SEQUENCE [LARGE SCALE GENOMIC DNA]</scope>
    <source>
        <strain evidence="4 5">AM07-24</strain>
    </source>
</reference>
<dbReference type="RefSeq" id="WP_118336056.1">
    <property type="nucleotide sequence ID" value="NZ_AP025567.1"/>
</dbReference>
<comment type="caution">
    <text evidence="4">The sequence shown here is derived from an EMBL/GenBank/DDBJ whole genome shotgun (WGS) entry which is preliminary data.</text>
</comment>
<protein>
    <submittedName>
        <fullName evidence="4">TetR/AcrR family transcriptional regulator</fullName>
    </submittedName>
</protein>
<dbReference type="AlphaFoldDB" id="A0A415DYE3"/>
<dbReference type="PANTHER" id="PTHR43479:SF11">
    <property type="entry name" value="ACREF_ENVCD OPERON REPRESSOR-RELATED"/>
    <property type="match status" value="1"/>
</dbReference>
<feature type="DNA-binding region" description="H-T-H motif" evidence="2">
    <location>
        <begin position="36"/>
        <end position="55"/>
    </location>
</feature>
<dbReference type="GO" id="GO:0003677">
    <property type="term" value="F:DNA binding"/>
    <property type="evidence" value="ECO:0007669"/>
    <property type="project" value="UniProtKB-UniRule"/>
</dbReference>
<dbReference type="EMBL" id="QRMS01000004">
    <property type="protein sequence ID" value="RHJ85879.1"/>
    <property type="molecule type" value="Genomic_DNA"/>
</dbReference>
<dbReference type="Gene3D" id="1.10.357.10">
    <property type="entry name" value="Tetracycline Repressor, domain 2"/>
    <property type="match status" value="1"/>
</dbReference>
<dbReference type="InterPro" id="IPR023772">
    <property type="entry name" value="DNA-bd_HTH_TetR-type_CS"/>
</dbReference>
<dbReference type="Proteomes" id="UP000284841">
    <property type="component" value="Unassembled WGS sequence"/>
</dbReference>
<name>A0A415DYE3_9FIRM</name>
<organism evidence="4 5">
    <name type="scientific">Emergencia timonensis</name>
    <dbReference type="NCBI Taxonomy" id="1776384"/>
    <lineage>
        <taxon>Bacteria</taxon>
        <taxon>Bacillati</taxon>
        <taxon>Bacillota</taxon>
        <taxon>Clostridia</taxon>
        <taxon>Peptostreptococcales</taxon>
        <taxon>Anaerovoracaceae</taxon>
        <taxon>Emergencia</taxon>
    </lineage>
</organism>
<dbReference type="SUPFAM" id="SSF46689">
    <property type="entry name" value="Homeodomain-like"/>
    <property type="match status" value="1"/>
</dbReference>
<dbReference type="OrthoDB" id="9808476at2"/>
<keyword evidence="5" id="KW-1185">Reference proteome</keyword>
<dbReference type="PRINTS" id="PR00455">
    <property type="entry name" value="HTHTETR"/>
</dbReference>
<dbReference type="PROSITE" id="PS01081">
    <property type="entry name" value="HTH_TETR_1"/>
    <property type="match status" value="1"/>
</dbReference>
<evidence type="ECO:0000259" key="3">
    <source>
        <dbReference type="PROSITE" id="PS50977"/>
    </source>
</evidence>
<sequence length="203" mass="23521">MPDVRNPQQTRSIEKKNKIIKAGFELFCEQGYYATTTTHICHRAGISTGALYSYFKNKKDIFIAAFKDFLEGEYFNTLLQSLNNLTEPFNIDLFLDRCVDVLAEIYQGSYTALIELANMQLEDKEIMRKFSHFEDTFMIAVVEALTAHNIRTNNLSEKYYLVYILIEALAQEKAFNNHNTVNYDKLKAETYSIIKGYLLLESD</sequence>
<dbReference type="InterPro" id="IPR001647">
    <property type="entry name" value="HTH_TetR"/>
</dbReference>
<keyword evidence="1 2" id="KW-0238">DNA-binding</keyword>